<evidence type="ECO:0000313" key="3">
    <source>
        <dbReference type="EMBL" id="MDR6529329.1"/>
    </source>
</evidence>
<keyword evidence="2" id="KW-0732">Signal</keyword>
<protein>
    <recommendedName>
        <fullName evidence="5">YceI-like domain-containing protein</fullName>
    </recommendedName>
</protein>
<sequence length="199" mass="20885">MSIIDHRLPALLACLVLAACKPATEVKTPEAAPAPSTAPAAAPPAPVTFSHDPKLDSQGVYLTDAVVQSGDLKLASLDIGQADDFADWEAGKRPAAYAPIFMAFDDVASPTAENDLGQTGHTVSIRVMPTAYRVDAREVSFHGVDPDLGQVTFTGAFDLQALKSAKAAGPGEPKPVLTGVLQVGEHQFRNIVFQYFGGD</sequence>
<feature type="region of interest" description="Disordered" evidence="1">
    <location>
        <begin position="29"/>
        <end position="49"/>
    </location>
</feature>
<evidence type="ECO:0008006" key="5">
    <source>
        <dbReference type="Google" id="ProtNLM"/>
    </source>
</evidence>
<evidence type="ECO:0000256" key="1">
    <source>
        <dbReference type="SAM" id="MobiDB-lite"/>
    </source>
</evidence>
<name>A0ABU1MT10_9CAUL</name>
<accession>A0ABU1MT10</accession>
<dbReference type="EMBL" id="JAVDRL010000001">
    <property type="protein sequence ID" value="MDR6529329.1"/>
    <property type="molecule type" value="Genomic_DNA"/>
</dbReference>
<proteinExistence type="predicted"/>
<dbReference type="Proteomes" id="UP001262754">
    <property type="component" value="Unassembled WGS sequence"/>
</dbReference>
<evidence type="ECO:0000313" key="4">
    <source>
        <dbReference type="Proteomes" id="UP001262754"/>
    </source>
</evidence>
<dbReference type="RefSeq" id="WP_310028043.1">
    <property type="nucleotide sequence ID" value="NZ_JAVDRL010000001.1"/>
</dbReference>
<organism evidence="3 4">
    <name type="scientific">Caulobacter rhizosphaerae</name>
    <dbReference type="NCBI Taxonomy" id="2010972"/>
    <lineage>
        <taxon>Bacteria</taxon>
        <taxon>Pseudomonadati</taxon>
        <taxon>Pseudomonadota</taxon>
        <taxon>Alphaproteobacteria</taxon>
        <taxon>Caulobacterales</taxon>
        <taxon>Caulobacteraceae</taxon>
        <taxon>Caulobacter</taxon>
    </lineage>
</organism>
<keyword evidence="4" id="KW-1185">Reference proteome</keyword>
<reference evidence="3 4" key="1">
    <citation type="submission" date="2023-07" db="EMBL/GenBank/DDBJ databases">
        <title>Sorghum-associated microbial communities from plants grown in Nebraska, USA.</title>
        <authorList>
            <person name="Schachtman D."/>
        </authorList>
    </citation>
    <scope>NUCLEOTIDE SEQUENCE [LARGE SCALE GENOMIC DNA]</scope>
    <source>
        <strain evidence="3 4">DS2154</strain>
    </source>
</reference>
<evidence type="ECO:0000256" key="2">
    <source>
        <dbReference type="SAM" id="SignalP"/>
    </source>
</evidence>
<feature type="chain" id="PRO_5046195803" description="YceI-like domain-containing protein" evidence="2">
    <location>
        <begin position="19"/>
        <end position="199"/>
    </location>
</feature>
<feature type="compositionally biased region" description="Low complexity" evidence="1">
    <location>
        <begin position="29"/>
        <end position="40"/>
    </location>
</feature>
<comment type="caution">
    <text evidence="3">The sequence shown here is derived from an EMBL/GenBank/DDBJ whole genome shotgun (WGS) entry which is preliminary data.</text>
</comment>
<dbReference type="PROSITE" id="PS51257">
    <property type="entry name" value="PROKAR_LIPOPROTEIN"/>
    <property type="match status" value="1"/>
</dbReference>
<gene>
    <name evidence="3" type="ORF">J2800_000044</name>
</gene>
<feature type="signal peptide" evidence="2">
    <location>
        <begin position="1"/>
        <end position="18"/>
    </location>
</feature>